<keyword evidence="2" id="KW-1185">Reference proteome</keyword>
<proteinExistence type="predicted"/>
<protein>
    <submittedName>
        <fullName evidence="1">Uncharacterized protein</fullName>
    </submittedName>
</protein>
<gene>
    <name evidence="1" type="ORF">TNIN_60881</name>
</gene>
<accession>A0A8X6X3H8</accession>
<dbReference type="Proteomes" id="UP000886998">
    <property type="component" value="Unassembled WGS sequence"/>
</dbReference>
<sequence>MNRELWGSLFLRPDAAGWKGSGGNITIVTTQRTAPILMEGGKGRTGIHKSKDAAPGVCLHFGCIQPDVVETMLVKAFLGIFWIYAATG</sequence>
<organism evidence="1 2">
    <name type="scientific">Trichonephila inaurata madagascariensis</name>
    <dbReference type="NCBI Taxonomy" id="2747483"/>
    <lineage>
        <taxon>Eukaryota</taxon>
        <taxon>Metazoa</taxon>
        <taxon>Ecdysozoa</taxon>
        <taxon>Arthropoda</taxon>
        <taxon>Chelicerata</taxon>
        <taxon>Arachnida</taxon>
        <taxon>Araneae</taxon>
        <taxon>Araneomorphae</taxon>
        <taxon>Entelegynae</taxon>
        <taxon>Araneoidea</taxon>
        <taxon>Nephilidae</taxon>
        <taxon>Trichonephila</taxon>
        <taxon>Trichonephila inaurata</taxon>
    </lineage>
</organism>
<comment type="caution">
    <text evidence="1">The sequence shown here is derived from an EMBL/GenBank/DDBJ whole genome shotgun (WGS) entry which is preliminary data.</text>
</comment>
<dbReference type="EMBL" id="BMAV01005286">
    <property type="protein sequence ID" value="GFY46254.1"/>
    <property type="molecule type" value="Genomic_DNA"/>
</dbReference>
<reference evidence="1" key="1">
    <citation type="submission" date="2020-08" db="EMBL/GenBank/DDBJ databases">
        <title>Multicomponent nature underlies the extraordinary mechanical properties of spider dragline silk.</title>
        <authorList>
            <person name="Kono N."/>
            <person name="Nakamura H."/>
            <person name="Mori M."/>
            <person name="Yoshida Y."/>
            <person name="Ohtoshi R."/>
            <person name="Malay A.D."/>
            <person name="Moran D.A.P."/>
            <person name="Tomita M."/>
            <person name="Numata K."/>
            <person name="Arakawa K."/>
        </authorList>
    </citation>
    <scope>NUCLEOTIDE SEQUENCE</scope>
</reference>
<evidence type="ECO:0000313" key="2">
    <source>
        <dbReference type="Proteomes" id="UP000886998"/>
    </source>
</evidence>
<evidence type="ECO:0000313" key="1">
    <source>
        <dbReference type="EMBL" id="GFY46254.1"/>
    </source>
</evidence>
<name>A0A8X6X3H8_9ARAC</name>
<dbReference type="AlphaFoldDB" id="A0A8X6X3H8"/>